<comment type="catalytic activity">
    <reaction evidence="6 8">
        <text>L-tyrosyl-[protein] + ATP = O-phospho-L-tyrosyl-[protein] + ADP + H(+)</text>
        <dbReference type="Rhea" id="RHEA:10596"/>
        <dbReference type="Rhea" id="RHEA-COMP:10136"/>
        <dbReference type="Rhea" id="RHEA-COMP:20101"/>
        <dbReference type="ChEBI" id="CHEBI:15378"/>
        <dbReference type="ChEBI" id="CHEBI:30616"/>
        <dbReference type="ChEBI" id="CHEBI:46858"/>
        <dbReference type="ChEBI" id="CHEBI:61978"/>
        <dbReference type="ChEBI" id="CHEBI:456216"/>
        <dbReference type="EC" id="2.7.10.2"/>
    </reaction>
</comment>
<keyword evidence="2 8" id="KW-0547">Nucleotide-binding</keyword>
<proteinExistence type="inferred from homology"/>
<dbReference type="SMART" id="SM00252">
    <property type="entry name" value="SH2"/>
    <property type="match status" value="1"/>
</dbReference>
<keyword evidence="5 8" id="KW-0829">Tyrosine-protein kinase</keyword>
<gene>
    <name evidence="12" type="ORF">MSPICULIGERA_LOCUS2035</name>
</gene>
<evidence type="ECO:0000256" key="5">
    <source>
        <dbReference type="ARBA" id="ARBA00023137"/>
    </source>
</evidence>
<feature type="compositionally biased region" description="Basic and acidic residues" evidence="9">
    <location>
        <begin position="18"/>
        <end position="27"/>
    </location>
</feature>
<dbReference type="Proteomes" id="UP001177023">
    <property type="component" value="Unassembled WGS sequence"/>
</dbReference>
<feature type="domain" description="SH2" evidence="10">
    <location>
        <begin position="30"/>
        <end position="113"/>
    </location>
</feature>
<evidence type="ECO:0000313" key="12">
    <source>
        <dbReference type="EMBL" id="CAJ0562123.1"/>
    </source>
</evidence>
<dbReference type="PRINTS" id="PR00109">
    <property type="entry name" value="TYRKINASE"/>
</dbReference>
<name>A0AA36C7D0_9BILA</name>
<evidence type="ECO:0000259" key="11">
    <source>
        <dbReference type="PROSITE" id="PS50011"/>
    </source>
</evidence>
<comment type="similarity">
    <text evidence="8">Belongs to the protein kinase superfamily. Tyr protein kinase family.</text>
</comment>
<feature type="domain" description="Protein kinase" evidence="11">
    <location>
        <begin position="141"/>
        <end position="412"/>
    </location>
</feature>
<dbReference type="GO" id="GO:0005524">
    <property type="term" value="F:ATP binding"/>
    <property type="evidence" value="ECO:0007669"/>
    <property type="project" value="UniProtKB-KW"/>
</dbReference>
<dbReference type="AlphaFoldDB" id="A0AA36C7D0"/>
<dbReference type="EC" id="2.7.10.2" evidence="8"/>
<dbReference type="InterPro" id="IPR035849">
    <property type="entry name" value="Fes/Fps/Fer_SH2"/>
</dbReference>
<sequence length="441" mass="50214">MSGKRTGKSKSPSTPSTPRDEEVSLEEKSWYHGMRPRKECEALLTELGDWLVRATDNDKEGHLSVVLSVHTEKGHRHLTLSKDANGRFTLQLISKKTAPSFATVAGLIEHYHKKGGIGAIKMGHAKNRPNWLIKHEQVNFDENKDRLGAGNYCVVYKGTYKVDGRTVPVAVKVCLPLAEQRTPEQITNERLSMLREAELLSSYSHLNVIRLYGVAADSPPVKIVLEYCPAGSLDRHLQEHKSRIEPAERVLYMLDAADGMRYLHKQGCIHRDIASRNCLIGLTGWIKIADFGLSKMIGRKLDKEEEETEAQLGLPLRWMAPECLQKKREFSKKSDVWSMGVMIWETFNEGAKPWPDWEAKKIATYIRKGKMPEFPSGTPAHLKDYVEKHVWSVNLDTRTDMEGVWKNLDETRASVGNPKNSVIEREQRSRSPHQMSMWHSR</sequence>
<dbReference type="Gene3D" id="3.30.505.10">
    <property type="entry name" value="SH2 domain"/>
    <property type="match status" value="1"/>
</dbReference>
<dbReference type="InterPro" id="IPR008266">
    <property type="entry name" value="Tyr_kinase_AS"/>
</dbReference>
<dbReference type="InterPro" id="IPR050198">
    <property type="entry name" value="Non-receptor_tyrosine_kinases"/>
</dbReference>
<dbReference type="CDD" id="cd00192">
    <property type="entry name" value="PTKc"/>
    <property type="match status" value="1"/>
</dbReference>
<evidence type="ECO:0000259" key="10">
    <source>
        <dbReference type="PROSITE" id="PS50001"/>
    </source>
</evidence>
<dbReference type="InterPro" id="IPR011009">
    <property type="entry name" value="Kinase-like_dom_sf"/>
</dbReference>
<dbReference type="PROSITE" id="PS50001">
    <property type="entry name" value="SH2"/>
    <property type="match status" value="1"/>
</dbReference>
<dbReference type="Pfam" id="PF00017">
    <property type="entry name" value="SH2"/>
    <property type="match status" value="1"/>
</dbReference>
<dbReference type="InterPro" id="IPR000980">
    <property type="entry name" value="SH2"/>
</dbReference>
<keyword evidence="4 8" id="KW-0067">ATP-binding</keyword>
<evidence type="ECO:0000256" key="2">
    <source>
        <dbReference type="ARBA" id="ARBA00022741"/>
    </source>
</evidence>
<keyword evidence="1 8" id="KW-0808">Transferase</keyword>
<feature type="non-terminal residue" evidence="12">
    <location>
        <position position="441"/>
    </location>
</feature>
<evidence type="ECO:0000256" key="7">
    <source>
        <dbReference type="PROSITE-ProRule" id="PRU00191"/>
    </source>
</evidence>
<dbReference type="Gene3D" id="1.10.510.10">
    <property type="entry name" value="Transferase(Phosphotransferase) domain 1"/>
    <property type="match status" value="1"/>
</dbReference>
<dbReference type="PROSITE" id="PS50011">
    <property type="entry name" value="PROTEIN_KINASE_DOM"/>
    <property type="match status" value="1"/>
</dbReference>
<dbReference type="PROSITE" id="PS00109">
    <property type="entry name" value="PROTEIN_KINASE_TYR"/>
    <property type="match status" value="1"/>
</dbReference>
<organism evidence="12 13">
    <name type="scientific">Mesorhabditis spiculigera</name>
    <dbReference type="NCBI Taxonomy" id="96644"/>
    <lineage>
        <taxon>Eukaryota</taxon>
        <taxon>Metazoa</taxon>
        <taxon>Ecdysozoa</taxon>
        <taxon>Nematoda</taxon>
        <taxon>Chromadorea</taxon>
        <taxon>Rhabditida</taxon>
        <taxon>Rhabditina</taxon>
        <taxon>Rhabditomorpha</taxon>
        <taxon>Rhabditoidea</taxon>
        <taxon>Rhabditidae</taxon>
        <taxon>Mesorhabditinae</taxon>
        <taxon>Mesorhabditis</taxon>
    </lineage>
</organism>
<dbReference type="SUPFAM" id="SSF56112">
    <property type="entry name" value="Protein kinase-like (PK-like)"/>
    <property type="match status" value="1"/>
</dbReference>
<evidence type="ECO:0000256" key="9">
    <source>
        <dbReference type="SAM" id="MobiDB-lite"/>
    </source>
</evidence>
<feature type="region of interest" description="Disordered" evidence="9">
    <location>
        <begin position="412"/>
        <end position="441"/>
    </location>
</feature>
<keyword evidence="7" id="KW-0727">SH2 domain</keyword>
<evidence type="ECO:0000256" key="3">
    <source>
        <dbReference type="ARBA" id="ARBA00022777"/>
    </source>
</evidence>
<comment type="caution">
    <text evidence="12">The sequence shown here is derived from an EMBL/GenBank/DDBJ whole genome shotgun (WGS) entry which is preliminary data.</text>
</comment>
<dbReference type="InterPro" id="IPR036860">
    <property type="entry name" value="SH2_dom_sf"/>
</dbReference>
<accession>A0AA36C7D0</accession>
<evidence type="ECO:0000256" key="1">
    <source>
        <dbReference type="ARBA" id="ARBA00022679"/>
    </source>
</evidence>
<dbReference type="Gene3D" id="3.30.200.20">
    <property type="entry name" value="Phosphorylase Kinase, domain 1"/>
    <property type="match status" value="1"/>
</dbReference>
<dbReference type="GO" id="GO:0004715">
    <property type="term" value="F:non-membrane spanning protein tyrosine kinase activity"/>
    <property type="evidence" value="ECO:0007669"/>
    <property type="project" value="UniProtKB-EC"/>
</dbReference>
<dbReference type="Pfam" id="PF07714">
    <property type="entry name" value="PK_Tyr_Ser-Thr"/>
    <property type="match status" value="1"/>
</dbReference>
<dbReference type="InterPro" id="IPR001245">
    <property type="entry name" value="Ser-Thr/Tyr_kinase_cat_dom"/>
</dbReference>
<dbReference type="EMBL" id="CATQJA010000624">
    <property type="protein sequence ID" value="CAJ0562123.1"/>
    <property type="molecule type" value="Genomic_DNA"/>
</dbReference>
<dbReference type="PANTHER" id="PTHR24418">
    <property type="entry name" value="TYROSINE-PROTEIN KINASE"/>
    <property type="match status" value="1"/>
</dbReference>
<dbReference type="CDD" id="cd10361">
    <property type="entry name" value="SH2_Fps_family"/>
    <property type="match status" value="1"/>
</dbReference>
<feature type="compositionally biased region" description="Polar residues" evidence="9">
    <location>
        <begin position="432"/>
        <end position="441"/>
    </location>
</feature>
<keyword evidence="13" id="KW-1185">Reference proteome</keyword>
<evidence type="ECO:0000256" key="4">
    <source>
        <dbReference type="ARBA" id="ARBA00022840"/>
    </source>
</evidence>
<dbReference type="SUPFAM" id="SSF55550">
    <property type="entry name" value="SH2 domain"/>
    <property type="match status" value="1"/>
</dbReference>
<reference evidence="12" key="1">
    <citation type="submission" date="2023-06" db="EMBL/GenBank/DDBJ databases">
        <authorList>
            <person name="Delattre M."/>
        </authorList>
    </citation>
    <scope>NUCLEOTIDE SEQUENCE</scope>
    <source>
        <strain evidence="12">AF72</strain>
    </source>
</reference>
<protein>
    <recommendedName>
        <fullName evidence="8">Tyrosine-protein kinase</fullName>
        <ecNumber evidence="8">2.7.10.2</ecNumber>
    </recommendedName>
</protein>
<dbReference type="SMART" id="SM00219">
    <property type="entry name" value="TyrKc"/>
    <property type="match status" value="1"/>
</dbReference>
<dbReference type="InterPro" id="IPR020635">
    <property type="entry name" value="Tyr_kinase_cat_dom"/>
</dbReference>
<dbReference type="InterPro" id="IPR000719">
    <property type="entry name" value="Prot_kinase_dom"/>
</dbReference>
<evidence type="ECO:0000256" key="8">
    <source>
        <dbReference type="RuleBase" id="RU362096"/>
    </source>
</evidence>
<keyword evidence="3 8" id="KW-0418">Kinase</keyword>
<evidence type="ECO:0000313" key="13">
    <source>
        <dbReference type="Proteomes" id="UP001177023"/>
    </source>
</evidence>
<feature type="region of interest" description="Disordered" evidence="9">
    <location>
        <begin position="1"/>
        <end position="27"/>
    </location>
</feature>
<evidence type="ECO:0000256" key="6">
    <source>
        <dbReference type="ARBA" id="ARBA00051245"/>
    </source>
</evidence>